<dbReference type="HOGENOM" id="CLU_744581_0_0_1"/>
<evidence type="ECO:0008006" key="3">
    <source>
        <dbReference type="Google" id="ProtNLM"/>
    </source>
</evidence>
<name>E9IV02_SOLIN</name>
<evidence type="ECO:0000313" key="2">
    <source>
        <dbReference type="EMBL" id="EFZ15598.1"/>
    </source>
</evidence>
<organism>
    <name type="scientific">Solenopsis invicta</name>
    <name type="common">Red imported fire ant</name>
    <name type="synonym">Solenopsis wagneri</name>
    <dbReference type="NCBI Taxonomy" id="13686"/>
    <lineage>
        <taxon>Eukaryota</taxon>
        <taxon>Metazoa</taxon>
        <taxon>Ecdysozoa</taxon>
        <taxon>Arthropoda</taxon>
        <taxon>Hexapoda</taxon>
        <taxon>Insecta</taxon>
        <taxon>Pterygota</taxon>
        <taxon>Neoptera</taxon>
        <taxon>Endopterygota</taxon>
        <taxon>Hymenoptera</taxon>
        <taxon>Apocrita</taxon>
        <taxon>Aculeata</taxon>
        <taxon>Formicoidea</taxon>
        <taxon>Formicidae</taxon>
        <taxon>Myrmicinae</taxon>
        <taxon>Solenopsis</taxon>
    </lineage>
</organism>
<gene>
    <name evidence="2" type="ORF">SINV_00777</name>
</gene>
<dbReference type="EMBL" id="GL766114">
    <property type="protein sequence ID" value="EFZ15598.1"/>
    <property type="molecule type" value="Genomic_DNA"/>
</dbReference>
<feature type="non-terminal residue" evidence="2">
    <location>
        <position position="372"/>
    </location>
</feature>
<dbReference type="AlphaFoldDB" id="E9IV02"/>
<proteinExistence type="predicted"/>
<reference evidence="2" key="1">
    <citation type="journal article" date="2011" name="Proc. Natl. Acad. Sci. U.S.A.">
        <title>The genome of the fire ant Solenopsis invicta.</title>
        <authorList>
            <person name="Wurm Y."/>
            <person name="Wang J."/>
            <person name="Riba-Grognuz O."/>
            <person name="Corona M."/>
            <person name="Nygaard S."/>
            <person name="Hunt B.G."/>
            <person name="Ingram K.K."/>
            <person name="Falquet L."/>
            <person name="Nipitwattanaphon M."/>
            <person name="Gotzek D."/>
            <person name="Dijkstra M.B."/>
            <person name="Oettler J."/>
            <person name="Comtesse F."/>
            <person name="Shih C.J."/>
            <person name="Wu W.J."/>
            <person name="Yang C.C."/>
            <person name="Thomas J."/>
            <person name="Beaudoing E."/>
            <person name="Pradervand S."/>
            <person name="Flegel V."/>
            <person name="Cook E.D."/>
            <person name="Fabbretti R."/>
            <person name="Stockinger H."/>
            <person name="Long L."/>
            <person name="Farmerie W.G."/>
            <person name="Oakey J."/>
            <person name="Boomsma J.J."/>
            <person name="Pamilo P."/>
            <person name="Yi S.V."/>
            <person name="Heinze J."/>
            <person name="Goodisman M.A."/>
            <person name="Farinelli L."/>
            <person name="Harshman K."/>
            <person name="Hulo N."/>
            <person name="Cerutti L."/>
            <person name="Xenarios I."/>
            <person name="Shoemaker D."/>
            <person name="Keller L."/>
        </authorList>
    </citation>
    <scope>NUCLEOTIDE SEQUENCE [LARGE SCALE GENOMIC DNA]</scope>
</reference>
<feature type="region of interest" description="Disordered" evidence="1">
    <location>
        <begin position="353"/>
        <end position="372"/>
    </location>
</feature>
<evidence type="ECO:0000256" key="1">
    <source>
        <dbReference type="SAM" id="MobiDB-lite"/>
    </source>
</evidence>
<sequence length="372" mass="41684">MIYEFRKLHLNNPCVPVKTCCWVLEQARLGSELIIFGARKSPSKKLREIVTNYSLTIGVLTASDDIERCFRIRANGNRPRPIVIKLSSSEARNKWLVGKQSRGALNGDTGLVFWHSQGKREADGAAAARATLAEARRAVGNGQLQQACVRDGKFYDIIALSETWLKPHIPNALVNLRGYYLLRLNRAGRERGGTLHACRLGRDCPRLVPLSVQGSAGVSFTSDICPRLPSAPIGTAVLIEDFNINLNRSTHDSKSLLDLCTSNSLYLVPFKDTHYTSHFYTRIDHCLQSLSALDWSDFRRLTVNAKLNRLNKSLLSTMDLHAPLRSFKAKSRPPAPWLDHTIRARMQRGKKSFPTLSFPHETPQLSSSLQRS</sequence>
<protein>
    <recommendedName>
        <fullName evidence="3">Endonuclease/exonuclease/phosphatase domain-containing protein</fullName>
    </recommendedName>
</protein>
<dbReference type="InterPro" id="IPR036691">
    <property type="entry name" value="Endo/exonu/phosph_ase_sf"/>
</dbReference>
<feature type="compositionally biased region" description="Polar residues" evidence="1">
    <location>
        <begin position="363"/>
        <end position="372"/>
    </location>
</feature>
<dbReference type="SUPFAM" id="SSF56219">
    <property type="entry name" value="DNase I-like"/>
    <property type="match status" value="1"/>
</dbReference>
<accession>E9IV02</accession>